<comment type="caution">
    <text evidence="3">The sequence shown here is derived from an EMBL/GenBank/DDBJ whole genome shotgun (WGS) entry which is preliminary data.</text>
</comment>
<dbReference type="RefSeq" id="WP_344183216.1">
    <property type="nucleotide sequence ID" value="NZ_BAAANC010000005.1"/>
</dbReference>
<evidence type="ECO:0000313" key="3">
    <source>
        <dbReference type="EMBL" id="GAA1559986.1"/>
    </source>
</evidence>
<dbReference type="InterPro" id="IPR020556">
    <property type="entry name" value="Amidase_CS"/>
</dbReference>
<proteinExistence type="inferred from homology"/>
<comment type="similarity">
    <text evidence="1">Belongs to the amidase family.</text>
</comment>
<name>A0ABP4NG91_9ACTN</name>
<dbReference type="InterPro" id="IPR023631">
    <property type="entry name" value="Amidase_dom"/>
</dbReference>
<dbReference type="Gene3D" id="3.90.1300.10">
    <property type="entry name" value="Amidase signature (AS) domain"/>
    <property type="match status" value="1"/>
</dbReference>
<dbReference type="SUPFAM" id="SSF75304">
    <property type="entry name" value="Amidase signature (AS) enzymes"/>
    <property type="match status" value="1"/>
</dbReference>
<reference evidence="4" key="1">
    <citation type="journal article" date="2019" name="Int. J. Syst. Evol. Microbiol.">
        <title>The Global Catalogue of Microorganisms (GCM) 10K type strain sequencing project: providing services to taxonomists for standard genome sequencing and annotation.</title>
        <authorList>
            <consortium name="The Broad Institute Genomics Platform"/>
            <consortium name="The Broad Institute Genome Sequencing Center for Infectious Disease"/>
            <person name="Wu L."/>
            <person name="Ma J."/>
        </authorList>
    </citation>
    <scope>NUCLEOTIDE SEQUENCE [LARGE SCALE GENOMIC DNA]</scope>
    <source>
        <strain evidence="4">JCM 14303</strain>
    </source>
</reference>
<evidence type="ECO:0000259" key="2">
    <source>
        <dbReference type="Pfam" id="PF01425"/>
    </source>
</evidence>
<accession>A0ABP4NG91</accession>
<dbReference type="PANTHER" id="PTHR11895:SF7">
    <property type="entry name" value="GLUTAMYL-TRNA(GLN) AMIDOTRANSFERASE SUBUNIT A, MITOCHONDRIAL"/>
    <property type="match status" value="1"/>
</dbReference>
<dbReference type="InterPro" id="IPR036928">
    <property type="entry name" value="AS_sf"/>
</dbReference>
<protein>
    <submittedName>
        <fullName evidence="3">Amidase</fullName>
    </submittedName>
</protein>
<dbReference type="PANTHER" id="PTHR11895">
    <property type="entry name" value="TRANSAMIDASE"/>
    <property type="match status" value="1"/>
</dbReference>
<dbReference type="EMBL" id="BAAANC010000005">
    <property type="protein sequence ID" value="GAA1559986.1"/>
    <property type="molecule type" value="Genomic_DNA"/>
</dbReference>
<evidence type="ECO:0000256" key="1">
    <source>
        <dbReference type="ARBA" id="ARBA00009199"/>
    </source>
</evidence>
<organism evidence="3 4">
    <name type="scientific">Kribbella lupini</name>
    <dbReference type="NCBI Taxonomy" id="291602"/>
    <lineage>
        <taxon>Bacteria</taxon>
        <taxon>Bacillati</taxon>
        <taxon>Actinomycetota</taxon>
        <taxon>Actinomycetes</taxon>
        <taxon>Propionibacteriales</taxon>
        <taxon>Kribbellaceae</taxon>
        <taxon>Kribbella</taxon>
    </lineage>
</organism>
<gene>
    <name evidence="3" type="ORF">GCM10009741_76420</name>
</gene>
<feature type="domain" description="Amidase" evidence="2">
    <location>
        <begin position="25"/>
        <end position="450"/>
    </location>
</feature>
<dbReference type="Proteomes" id="UP001500363">
    <property type="component" value="Unassembled WGS sequence"/>
</dbReference>
<dbReference type="PROSITE" id="PS00571">
    <property type="entry name" value="AMIDASES"/>
    <property type="match status" value="1"/>
</dbReference>
<dbReference type="InterPro" id="IPR000120">
    <property type="entry name" value="Amidase"/>
</dbReference>
<keyword evidence="4" id="KW-1185">Reference proteome</keyword>
<evidence type="ECO:0000313" key="4">
    <source>
        <dbReference type="Proteomes" id="UP001500363"/>
    </source>
</evidence>
<dbReference type="Pfam" id="PF01425">
    <property type="entry name" value="Amidase"/>
    <property type="match status" value="1"/>
</dbReference>
<sequence>MTSLHYLSATEALHLFRTRQLSPVELMQAIVDRASIVEPVVNAFAEQMFEQALLAARAAEQRYRSGGEPGPLEGLPVAAKEEQHLAGFPVTDGTLLRPSYPAPQTALVLARIQEAGGIVHARTTTSEFCCLPMSHSRRWGVTRNPWNLETSVGGSSGGSAASLAAATTTLATGSDIGGSLRAPASFAGVVGYKPPHGRNPILPPAGLDPYFHHGPMAKTVADCALLQNVMAGEDPRDPDSHLASVAIPRDLEGVRGLTVAVSPAPGDFPVDPEIRANTEAVADALRSAGAVVAEIELGLQLDMIKRALGAHFGSALGTEILELDRLHPDVVTPYCLAFARDGVKVGSMMDTASGRALEQAVRDQLDEVFSQFDALIIPTVGATAFAAGEDYTETSLAVNGVALEHFSDASLTPAFNISSTHPVISVPSGWAHNNVPTGVQVVAARYADVTAFRVASAIEQTVGAGFITRTPQDENLRSTAAGSTPLRARS</sequence>